<evidence type="ECO:0000256" key="6">
    <source>
        <dbReference type="ARBA" id="ARBA00023049"/>
    </source>
</evidence>
<keyword evidence="11" id="KW-1185">Reference proteome</keyword>
<dbReference type="InterPro" id="IPR013856">
    <property type="entry name" value="Peptidase_M4_domain"/>
</dbReference>
<comment type="subcellular location">
    <subcellularLocation>
        <location evidence="7">Secreted</location>
    </subcellularLocation>
</comment>
<dbReference type="Pfam" id="PF02868">
    <property type="entry name" value="Peptidase_M4_C"/>
    <property type="match status" value="1"/>
</dbReference>
<comment type="function">
    <text evidence="7">Extracellular zinc metalloprotease.</text>
</comment>
<evidence type="ECO:0000256" key="4">
    <source>
        <dbReference type="ARBA" id="ARBA00022801"/>
    </source>
</evidence>
<dbReference type="InterPro" id="IPR027268">
    <property type="entry name" value="Peptidase_M4/M1_CTD_sf"/>
</dbReference>
<keyword evidence="5 7" id="KW-0862">Zinc</keyword>
<comment type="caution">
    <text evidence="10">The sequence shown here is derived from an EMBL/GenBank/DDBJ whole genome shotgun (WGS) entry which is preliminary data.</text>
</comment>
<dbReference type="Pfam" id="PF01447">
    <property type="entry name" value="Peptidase_M4"/>
    <property type="match status" value="1"/>
</dbReference>
<evidence type="ECO:0000256" key="3">
    <source>
        <dbReference type="ARBA" id="ARBA00022723"/>
    </source>
</evidence>
<dbReference type="InterPro" id="IPR023612">
    <property type="entry name" value="Peptidase_M4"/>
</dbReference>
<dbReference type="InterPro" id="IPR052759">
    <property type="entry name" value="Metalloprotease_M4"/>
</dbReference>
<dbReference type="PRINTS" id="PR00730">
    <property type="entry name" value="THERMOLYSIN"/>
</dbReference>
<evidence type="ECO:0000259" key="8">
    <source>
        <dbReference type="Pfam" id="PF01447"/>
    </source>
</evidence>
<feature type="domain" description="Peptidase M4 C-terminal" evidence="9">
    <location>
        <begin position="189"/>
        <end position="357"/>
    </location>
</feature>
<evidence type="ECO:0000256" key="5">
    <source>
        <dbReference type="ARBA" id="ARBA00022833"/>
    </source>
</evidence>
<dbReference type="PANTHER" id="PTHR43579">
    <property type="match status" value="1"/>
</dbReference>
<feature type="domain" description="Peptidase M4" evidence="8">
    <location>
        <begin position="73"/>
        <end position="185"/>
    </location>
</feature>
<dbReference type="Gene3D" id="1.10.390.10">
    <property type="entry name" value="Neutral Protease Domain 2"/>
    <property type="match status" value="1"/>
</dbReference>
<gene>
    <name evidence="10" type="ORF">RM541_05945</name>
</gene>
<proteinExistence type="inferred from homology"/>
<keyword evidence="4 7" id="KW-0378">Hydrolase</keyword>
<evidence type="ECO:0000313" key="11">
    <source>
        <dbReference type="Proteomes" id="UP001253848"/>
    </source>
</evidence>
<dbReference type="PANTHER" id="PTHR43579:SF1">
    <property type="entry name" value="NEUTRAL METALLOPROTEINASE"/>
    <property type="match status" value="1"/>
</dbReference>
<dbReference type="EMBL" id="JAVRHN010000004">
    <property type="protein sequence ID" value="MDT0685896.1"/>
    <property type="molecule type" value="Genomic_DNA"/>
</dbReference>
<comment type="similarity">
    <text evidence="1 7">Belongs to the peptidase M4 family.</text>
</comment>
<name>A0ABU3DQB5_9FLAO</name>
<dbReference type="RefSeq" id="WP_311499306.1">
    <property type="nucleotide sequence ID" value="NZ_JAVRHN010000004.1"/>
</dbReference>
<dbReference type="Gene3D" id="3.10.170.10">
    <property type="match status" value="1"/>
</dbReference>
<sequence length="368" mass="41758">MKKIKECSCGNRNPFHCIVPPYMLEAMATSSNEVVRMRAIKNMETAAEIRTERRLIWPETVASILTNKEGKYREVYDMQNKPNRRDLMPGKLERWEGEEPVNDPAVNEAYDYSGHTYNFFYEIFNRDSLDDNGLTLISSVHLDVNYNNAFWNGSQMAYGDGDGIIFHRFTKGLDVIGHELTHGIISYTSRLVYRDEAGAINEHLADVFGSLVKQWILKQDADSADWLIGNDIIIPAPTRRGIRDMKNPGTAYINDPDLNGTDPQPDHISNKYTGMQDNGGVHINSGIPNKAFCETAIAIGGYSWEKAGRIWYEAMLQLTPESNFERLVKLTKDISIKFYGPGSDEFKAVVHGWETVGLNDVNYDYYSL</sequence>
<reference evidence="10 11" key="1">
    <citation type="submission" date="2023-09" db="EMBL/GenBank/DDBJ databases">
        <authorList>
            <person name="Rey-Velasco X."/>
        </authorList>
    </citation>
    <scope>NUCLEOTIDE SEQUENCE [LARGE SCALE GENOMIC DNA]</scope>
    <source>
        <strain evidence="10 11">F225</strain>
    </source>
</reference>
<evidence type="ECO:0000256" key="1">
    <source>
        <dbReference type="ARBA" id="ARBA00009388"/>
    </source>
</evidence>
<evidence type="ECO:0000256" key="7">
    <source>
        <dbReference type="RuleBase" id="RU366073"/>
    </source>
</evidence>
<evidence type="ECO:0000256" key="2">
    <source>
        <dbReference type="ARBA" id="ARBA00022670"/>
    </source>
</evidence>
<keyword evidence="6 7" id="KW-0482">Metalloprotease</keyword>
<organism evidence="10 11">
    <name type="scientific">Autumnicola psychrophila</name>
    <dbReference type="NCBI Taxonomy" id="3075592"/>
    <lineage>
        <taxon>Bacteria</taxon>
        <taxon>Pseudomonadati</taxon>
        <taxon>Bacteroidota</taxon>
        <taxon>Flavobacteriia</taxon>
        <taxon>Flavobacteriales</taxon>
        <taxon>Flavobacteriaceae</taxon>
        <taxon>Autumnicola</taxon>
    </lineage>
</organism>
<keyword evidence="2 7" id="KW-0645">Protease</keyword>
<dbReference type="InterPro" id="IPR001570">
    <property type="entry name" value="Peptidase_M4_C_domain"/>
</dbReference>
<dbReference type="SUPFAM" id="SSF55486">
    <property type="entry name" value="Metalloproteases ('zincins'), catalytic domain"/>
    <property type="match status" value="1"/>
</dbReference>
<accession>A0ABU3DQB5</accession>
<comment type="cofactor">
    <cofactor evidence="7">
        <name>Zn(2+)</name>
        <dbReference type="ChEBI" id="CHEBI:29105"/>
    </cofactor>
</comment>
<dbReference type="Proteomes" id="UP001253848">
    <property type="component" value="Unassembled WGS sequence"/>
</dbReference>
<keyword evidence="3" id="KW-0479">Metal-binding</keyword>
<evidence type="ECO:0000313" key="10">
    <source>
        <dbReference type="EMBL" id="MDT0685896.1"/>
    </source>
</evidence>
<dbReference type="CDD" id="cd09597">
    <property type="entry name" value="M4_TLP"/>
    <property type="match status" value="1"/>
</dbReference>
<evidence type="ECO:0000259" key="9">
    <source>
        <dbReference type="Pfam" id="PF02868"/>
    </source>
</evidence>
<dbReference type="EC" id="3.4.24.-" evidence="7"/>
<protein>
    <recommendedName>
        <fullName evidence="7">Neutral metalloproteinase</fullName>
        <ecNumber evidence="7">3.4.24.-</ecNumber>
    </recommendedName>
</protein>
<keyword evidence="7" id="KW-0964">Secreted</keyword>